<dbReference type="SMR" id="G4ZLI3"/>
<keyword evidence="2" id="KW-1185">Reference proteome</keyword>
<dbReference type="InterPro" id="IPR036770">
    <property type="entry name" value="Ankyrin_rpt-contain_sf"/>
</dbReference>
<dbReference type="OMA" id="TRCTHRA"/>
<proteinExistence type="predicted"/>
<dbReference type="AlphaFoldDB" id="G4ZLI3"/>
<dbReference type="KEGG" id="psoj:PHYSODRAFT_346463"/>
<dbReference type="Gene3D" id="1.25.40.20">
    <property type="entry name" value="Ankyrin repeat-containing domain"/>
    <property type="match status" value="4"/>
</dbReference>
<dbReference type="InterPro" id="IPR002110">
    <property type="entry name" value="Ankyrin_rpt"/>
</dbReference>
<reference evidence="1 2" key="1">
    <citation type="journal article" date="2006" name="Science">
        <title>Phytophthora genome sequences uncover evolutionary origins and mechanisms of pathogenesis.</title>
        <authorList>
            <person name="Tyler B.M."/>
            <person name="Tripathy S."/>
            <person name="Zhang X."/>
            <person name="Dehal P."/>
            <person name="Jiang R.H."/>
            <person name="Aerts A."/>
            <person name="Arredondo F.D."/>
            <person name="Baxter L."/>
            <person name="Bensasson D."/>
            <person name="Beynon J.L."/>
            <person name="Chapman J."/>
            <person name="Damasceno C.M."/>
            <person name="Dorrance A.E."/>
            <person name="Dou D."/>
            <person name="Dickerman A.W."/>
            <person name="Dubchak I.L."/>
            <person name="Garbelotto M."/>
            <person name="Gijzen M."/>
            <person name="Gordon S.G."/>
            <person name="Govers F."/>
            <person name="Grunwald N.J."/>
            <person name="Huang W."/>
            <person name="Ivors K.L."/>
            <person name="Jones R.W."/>
            <person name="Kamoun S."/>
            <person name="Krampis K."/>
            <person name="Lamour K.H."/>
            <person name="Lee M.K."/>
            <person name="McDonald W.H."/>
            <person name="Medina M."/>
            <person name="Meijer H.J."/>
            <person name="Nordberg E.K."/>
            <person name="Maclean D.J."/>
            <person name="Ospina-Giraldo M.D."/>
            <person name="Morris P.F."/>
            <person name="Phuntumart V."/>
            <person name="Putnam N.H."/>
            <person name="Rash S."/>
            <person name="Rose J.K."/>
            <person name="Sakihama Y."/>
            <person name="Salamov A.A."/>
            <person name="Savidor A."/>
            <person name="Scheuring C.F."/>
            <person name="Smith B.M."/>
            <person name="Sobral B.W."/>
            <person name="Terry A."/>
            <person name="Torto-Alalibo T.A."/>
            <person name="Win J."/>
            <person name="Xu Z."/>
            <person name="Zhang H."/>
            <person name="Grigoriev I.V."/>
            <person name="Rokhsar D.S."/>
            <person name="Boore J.L."/>
        </authorList>
    </citation>
    <scope>NUCLEOTIDE SEQUENCE [LARGE SCALE GENOMIC DNA]</scope>
    <source>
        <strain evidence="1 2">P6497</strain>
    </source>
</reference>
<name>G4ZLI3_PHYSP</name>
<dbReference type="InParanoid" id="G4ZLI3"/>
<dbReference type="EMBL" id="JH159155">
    <property type="protein sequence ID" value="EGZ14558.1"/>
    <property type="molecule type" value="Genomic_DNA"/>
</dbReference>
<gene>
    <name evidence="1" type="ORF">PHYSODRAFT_346463</name>
</gene>
<protein>
    <submittedName>
        <fullName evidence="1">Uncharacterized protein</fullName>
    </submittedName>
</protein>
<accession>G4ZLI3</accession>
<dbReference type="InterPro" id="IPR052050">
    <property type="entry name" value="SecEffector_AnkRepeat"/>
</dbReference>
<dbReference type="SUPFAM" id="SSF48403">
    <property type="entry name" value="Ankyrin repeat"/>
    <property type="match status" value="1"/>
</dbReference>
<dbReference type="PANTHER" id="PTHR46586">
    <property type="entry name" value="ANKYRIN REPEAT-CONTAINING PROTEIN"/>
    <property type="match status" value="1"/>
</dbReference>
<dbReference type="Pfam" id="PF12796">
    <property type="entry name" value="Ank_2"/>
    <property type="match status" value="2"/>
</dbReference>
<evidence type="ECO:0000313" key="1">
    <source>
        <dbReference type="EMBL" id="EGZ14558.1"/>
    </source>
</evidence>
<dbReference type="RefSeq" id="XP_009528307.1">
    <property type="nucleotide sequence ID" value="XM_009530012.1"/>
</dbReference>
<evidence type="ECO:0000313" key="2">
    <source>
        <dbReference type="Proteomes" id="UP000002640"/>
    </source>
</evidence>
<dbReference type="GeneID" id="20648794"/>
<dbReference type="SMART" id="SM00248">
    <property type="entry name" value="ANK"/>
    <property type="match status" value="6"/>
</dbReference>
<dbReference type="Proteomes" id="UP000002640">
    <property type="component" value="Unassembled WGS sequence"/>
</dbReference>
<organism evidence="1 2">
    <name type="scientific">Phytophthora sojae (strain P6497)</name>
    <name type="common">Soybean stem and root rot agent</name>
    <name type="synonym">Phytophthora megasperma f. sp. glycines</name>
    <dbReference type="NCBI Taxonomy" id="1094619"/>
    <lineage>
        <taxon>Eukaryota</taxon>
        <taxon>Sar</taxon>
        <taxon>Stramenopiles</taxon>
        <taxon>Oomycota</taxon>
        <taxon>Peronosporomycetes</taxon>
        <taxon>Peronosporales</taxon>
        <taxon>Peronosporaceae</taxon>
        <taxon>Phytophthora</taxon>
    </lineage>
</organism>
<dbReference type="PANTHER" id="PTHR46586:SF3">
    <property type="entry name" value="ANKYRIN REPEAT-CONTAINING PROTEIN"/>
    <property type="match status" value="1"/>
</dbReference>
<sequence>MATTSSNPPPLLAVTLLFRSKPAFSDLHHVVDAVSLFLDSSVELPLHAACKLASTKLLSRLWGSSEVYTDGDSATIADDSWTLRKYIRSDRHYRQYQFALSLTEAVRLKDMKMVRWLAARFEGCEVKKSVVVEAAKAGCLDALTFFYGRDNTSADPSIRARGVGFGVEWTGEHMTAAVEQGHGSVAWWLGTHFPRAEDMSRALNAAVCNGDIAMAEWLLARGATWTRSDSELQPAHHLAAKGRVDVLQWLDRPRQLEGVVGLVVVAAKAGQLHVVRWLIDRDTAIQEASKKLYLTALGREVSLSIHIAAVSGSIRTAKYVRARAKYPTNSLQRATQTLEQKRQLEIFSRKFRGSVEAAAVSGKTMTLAARNGHLEVVKWLYDEYGKDPDTNLFDWSEPNYLYPSVYTVAMDAAAQCGHLEIVQYLHQLFQSIDAESSKKRKRDEVPPQPTRCTHRAMNGAAANGHLAVVEWLHHNRTEGCTTDAMDSAAAGGHLEVVKWLHKYRSEGCTTAAIDGAAAQGHLEVVQWLHENTRVGCTTNAMDRAATNGHLDVVKWLHTHRREGCTTTAMDRAAIQGHLNVVKWLHRNRTEGCTTAAVDNIADCGNLRMLQWLQSHRTEGGTEEALSLAVVENHFEVFLFLSSQYRMRCTDNQPTLAYEHFRQEIQDWIIEHYPEFRGTIPENDE</sequence>